<dbReference type="SMART" id="SM00895">
    <property type="entry name" value="FCD"/>
    <property type="match status" value="1"/>
</dbReference>
<evidence type="ECO:0000259" key="4">
    <source>
        <dbReference type="PROSITE" id="PS50949"/>
    </source>
</evidence>
<protein>
    <submittedName>
        <fullName evidence="5">GntR family transcriptional regulator</fullName>
    </submittedName>
</protein>
<dbReference type="Pfam" id="PF07729">
    <property type="entry name" value="FCD"/>
    <property type="match status" value="1"/>
</dbReference>
<dbReference type="Gene3D" id="1.10.10.10">
    <property type="entry name" value="Winged helix-like DNA-binding domain superfamily/Winged helix DNA-binding domain"/>
    <property type="match status" value="1"/>
</dbReference>
<dbReference type="InterPro" id="IPR036388">
    <property type="entry name" value="WH-like_DNA-bd_sf"/>
</dbReference>
<gene>
    <name evidence="5" type="ORF">AHIS1636_09850</name>
</gene>
<dbReference type="PANTHER" id="PTHR43537">
    <property type="entry name" value="TRANSCRIPTIONAL REGULATOR, GNTR FAMILY"/>
    <property type="match status" value="1"/>
</dbReference>
<keyword evidence="1" id="KW-0805">Transcription regulation</keyword>
<name>A0ABQ5MRD3_9MICC</name>
<dbReference type="Pfam" id="PF00392">
    <property type="entry name" value="GntR"/>
    <property type="match status" value="1"/>
</dbReference>
<keyword evidence="6" id="KW-1185">Reference proteome</keyword>
<evidence type="ECO:0000313" key="6">
    <source>
        <dbReference type="Proteomes" id="UP001209654"/>
    </source>
</evidence>
<proteinExistence type="predicted"/>
<dbReference type="SMART" id="SM00345">
    <property type="entry name" value="HTH_GNTR"/>
    <property type="match status" value="1"/>
</dbReference>
<sequence>MAETPHKRPPTAQAFVLAELRRMIIAGELEPGQPLRQDALADRLGVSRVPLREAFKILEGEGQIVYEPHRGFKVARLSLEDLLEVYRIRQLLETEAAHAAVERAGDEVLEAMKEAAGEVERAAEAADILAMTEANRRFHFVLLSGARMPRLERLIQVLWDATDTYRFIYYGVPANRQRVEEEHNLIIEAFADRDAGRLVKNLDQHRDHAVDALRAFLERQ</sequence>
<dbReference type="RefSeq" id="WP_264794695.1">
    <property type="nucleotide sequence ID" value="NZ_BRVS01000004.1"/>
</dbReference>
<dbReference type="CDD" id="cd07377">
    <property type="entry name" value="WHTH_GntR"/>
    <property type="match status" value="1"/>
</dbReference>
<evidence type="ECO:0000256" key="3">
    <source>
        <dbReference type="ARBA" id="ARBA00023163"/>
    </source>
</evidence>
<evidence type="ECO:0000313" key="5">
    <source>
        <dbReference type="EMBL" id="GLB66546.1"/>
    </source>
</evidence>
<dbReference type="InterPro" id="IPR036390">
    <property type="entry name" value="WH_DNA-bd_sf"/>
</dbReference>
<dbReference type="InterPro" id="IPR011711">
    <property type="entry name" value="GntR_C"/>
</dbReference>
<comment type="caution">
    <text evidence="5">The sequence shown here is derived from an EMBL/GenBank/DDBJ whole genome shotgun (WGS) entry which is preliminary data.</text>
</comment>
<keyword evidence="2" id="KW-0238">DNA-binding</keyword>
<feature type="domain" description="HTH gntR-type" evidence="4">
    <location>
        <begin position="10"/>
        <end position="77"/>
    </location>
</feature>
<evidence type="ECO:0000256" key="2">
    <source>
        <dbReference type="ARBA" id="ARBA00023125"/>
    </source>
</evidence>
<accession>A0ABQ5MRD3</accession>
<dbReference type="InterPro" id="IPR008920">
    <property type="entry name" value="TF_FadR/GntR_C"/>
</dbReference>
<dbReference type="PANTHER" id="PTHR43537:SF5">
    <property type="entry name" value="UXU OPERON TRANSCRIPTIONAL REGULATOR"/>
    <property type="match status" value="1"/>
</dbReference>
<keyword evidence="3" id="KW-0804">Transcription</keyword>
<dbReference type="EMBL" id="BRVS01000004">
    <property type="protein sequence ID" value="GLB66546.1"/>
    <property type="molecule type" value="Genomic_DNA"/>
</dbReference>
<reference evidence="5 6" key="1">
    <citation type="journal article" date="2023" name="Int. J. Syst. Evol. Microbiol.">
        <title>Arthrobacter mangrovi sp. nov., an actinobacterium isolated from the rhizosphere of a mangrove.</title>
        <authorList>
            <person name="Hamada M."/>
            <person name="Saitou S."/>
            <person name="Enomoto N."/>
            <person name="Nanri K."/>
            <person name="Hidaka K."/>
            <person name="Miura T."/>
            <person name="Tamura T."/>
        </authorList>
    </citation>
    <scope>NUCLEOTIDE SEQUENCE [LARGE SCALE GENOMIC DNA]</scope>
    <source>
        <strain evidence="5 6">NBRC 112813</strain>
    </source>
</reference>
<dbReference type="Gene3D" id="1.20.120.530">
    <property type="entry name" value="GntR ligand-binding domain-like"/>
    <property type="match status" value="1"/>
</dbReference>
<dbReference type="SUPFAM" id="SSF46785">
    <property type="entry name" value="Winged helix' DNA-binding domain"/>
    <property type="match status" value="1"/>
</dbReference>
<organism evidence="5 6">
    <name type="scientific">Arthrobacter mangrovi</name>
    <dbReference type="NCBI Taxonomy" id="2966350"/>
    <lineage>
        <taxon>Bacteria</taxon>
        <taxon>Bacillati</taxon>
        <taxon>Actinomycetota</taxon>
        <taxon>Actinomycetes</taxon>
        <taxon>Micrococcales</taxon>
        <taxon>Micrococcaceae</taxon>
        <taxon>Arthrobacter</taxon>
    </lineage>
</organism>
<dbReference type="SUPFAM" id="SSF48008">
    <property type="entry name" value="GntR ligand-binding domain-like"/>
    <property type="match status" value="1"/>
</dbReference>
<dbReference type="InterPro" id="IPR000524">
    <property type="entry name" value="Tscrpt_reg_HTH_GntR"/>
</dbReference>
<evidence type="ECO:0000256" key="1">
    <source>
        <dbReference type="ARBA" id="ARBA00023015"/>
    </source>
</evidence>
<dbReference type="PROSITE" id="PS50949">
    <property type="entry name" value="HTH_GNTR"/>
    <property type="match status" value="1"/>
</dbReference>
<dbReference type="Proteomes" id="UP001209654">
    <property type="component" value="Unassembled WGS sequence"/>
</dbReference>